<organism evidence="2 3">
    <name type="scientific">Massilia eurypsychrophila</name>
    <dbReference type="NCBI Taxonomy" id="1485217"/>
    <lineage>
        <taxon>Bacteria</taxon>
        <taxon>Pseudomonadati</taxon>
        <taxon>Pseudomonadota</taxon>
        <taxon>Betaproteobacteria</taxon>
        <taxon>Burkholderiales</taxon>
        <taxon>Oxalobacteraceae</taxon>
        <taxon>Telluria group</taxon>
        <taxon>Massilia</taxon>
    </lineage>
</organism>
<evidence type="ECO:0000313" key="3">
    <source>
        <dbReference type="Proteomes" id="UP000230390"/>
    </source>
</evidence>
<accession>A0A2G8T9V7</accession>
<evidence type="ECO:0000313" key="2">
    <source>
        <dbReference type="EMBL" id="PIL42830.1"/>
    </source>
</evidence>
<dbReference type="RefSeq" id="WP_099792318.1">
    <property type="nucleotide sequence ID" value="NZ_JBHLYV010000092.1"/>
</dbReference>
<feature type="transmembrane region" description="Helical" evidence="1">
    <location>
        <begin position="20"/>
        <end position="42"/>
    </location>
</feature>
<feature type="transmembrane region" description="Helical" evidence="1">
    <location>
        <begin position="169"/>
        <end position="192"/>
    </location>
</feature>
<dbReference type="PANTHER" id="PTHR34219:SF1">
    <property type="entry name" value="PEPSY DOMAIN-CONTAINING PROTEIN"/>
    <property type="match status" value="1"/>
</dbReference>
<keyword evidence="1" id="KW-0812">Transmembrane</keyword>
<feature type="transmembrane region" description="Helical" evidence="1">
    <location>
        <begin position="357"/>
        <end position="378"/>
    </location>
</feature>
<evidence type="ECO:0008006" key="4">
    <source>
        <dbReference type="Google" id="ProtNLM"/>
    </source>
</evidence>
<keyword evidence="1" id="KW-0472">Membrane</keyword>
<comment type="caution">
    <text evidence="2">The sequence shown here is derived from an EMBL/GenBank/DDBJ whole genome shotgun (WGS) entry which is preliminary data.</text>
</comment>
<dbReference type="InterPro" id="IPR005625">
    <property type="entry name" value="PepSY-ass_TM"/>
</dbReference>
<name>A0A2G8T9V7_9BURK</name>
<dbReference type="Proteomes" id="UP000230390">
    <property type="component" value="Unassembled WGS sequence"/>
</dbReference>
<keyword evidence="3" id="KW-1185">Reference proteome</keyword>
<dbReference type="EMBL" id="PDOC01000020">
    <property type="protein sequence ID" value="PIL42830.1"/>
    <property type="molecule type" value="Genomic_DNA"/>
</dbReference>
<keyword evidence="1" id="KW-1133">Transmembrane helix</keyword>
<dbReference type="AlphaFoldDB" id="A0A2G8T9V7"/>
<gene>
    <name evidence="2" type="ORF">CR105_22245</name>
</gene>
<proteinExistence type="predicted"/>
<evidence type="ECO:0000256" key="1">
    <source>
        <dbReference type="SAM" id="Phobius"/>
    </source>
</evidence>
<sequence>MQTTDTDIARRRSILWRIHFWSALIASPFLLVAALTGILYIFTPQIEAVQLGWLDQVEPAGAMRPLDDAVAAASDAAPAEWRLQSVLPAYGERDSVKAVFVEDAGAGEGHHHGAATAKPAATLAPVQPITVYVDPYTAAVIGTVANDKRFGNWAKNLHSRLLQGDSWRWMIELATSAMMVMLLSGVALWWPSAKQPALPQPGARGRIAWKQWHAFLGVALSVLTLTMLATGLTWSKYAGEQIRSARDALGQAPPRVPANLESAHHETGLTWQAAWNITRRSAPDVAVQLTPPRSMHGVWRASSADPSRPTKKFDLALDAADGEQLYFAGWDKQTAFSKATAIGIPFHRGEFGWWNQALLLLFGVGVLFSLVSGWVMYFKRRQPGSLGVPRLAPGTWRAAAMPAVAAVALSVLMPVLAVATLAVLLIELLLRSYPRFASASAHP</sequence>
<protein>
    <recommendedName>
        <fullName evidence="4">Peptidase</fullName>
    </recommendedName>
</protein>
<feature type="transmembrane region" description="Helical" evidence="1">
    <location>
        <begin position="212"/>
        <end position="234"/>
    </location>
</feature>
<dbReference type="OrthoDB" id="9791166at2"/>
<dbReference type="PANTHER" id="PTHR34219">
    <property type="entry name" value="IRON-REGULATED INNER MEMBRANE PROTEIN-RELATED"/>
    <property type="match status" value="1"/>
</dbReference>
<dbReference type="Pfam" id="PF03929">
    <property type="entry name" value="PepSY_TM"/>
    <property type="match status" value="1"/>
</dbReference>
<reference evidence="2 3" key="1">
    <citation type="submission" date="2017-10" db="EMBL/GenBank/DDBJ databases">
        <title>Massilia psychrophilum sp. nov., a novel purple-pigmented bacterium isolated from Tianshan glacier, Xinjiang Municipality, China.</title>
        <authorList>
            <person name="Wang H."/>
        </authorList>
    </citation>
    <scope>NUCLEOTIDE SEQUENCE [LARGE SCALE GENOMIC DNA]</scope>
    <source>
        <strain evidence="2 3">JCM 30074</strain>
    </source>
</reference>
<feature type="transmembrane region" description="Helical" evidence="1">
    <location>
        <begin position="398"/>
        <end position="426"/>
    </location>
</feature>